<reference evidence="8" key="1">
    <citation type="submission" date="2019-11" db="EMBL/GenBank/DDBJ databases">
        <authorList>
            <person name="Feng L."/>
        </authorList>
    </citation>
    <scope>NUCLEOTIDE SEQUENCE</scope>
    <source>
        <strain evidence="8">CsymbiosumLFYP84</strain>
    </source>
</reference>
<dbReference type="PANTHER" id="PTHR37422">
    <property type="entry name" value="TEICHURONIC ACID BIOSYNTHESIS PROTEIN TUAE"/>
    <property type="match status" value="1"/>
</dbReference>
<feature type="domain" description="O-antigen ligase-related" evidence="6">
    <location>
        <begin position="215"/>
        <end position="313"/>
    </location>
</feature>
<keyword evidence="3 5" id="KW-1133">Transmembrane helix</keyword>
<organism evidence="8">
    <name type="scientific">Clostridium symbiosum</name>
    <name type="common">Bacteroides symbiosus</name>
    <dbReference type="NCBI Taxonomy" id="1512"/>
    <lineage>
        <taxon>Bacteria</taxon>
        <taxon>Bacillati</taxon>
        <taxon>Bacillota</taxon>
        <taxon>Clostridia</taxon>
        <taxon>Lachnospirales</taxon>
        <taxon>Lachnospiraceae</taxon>
        <taxon>Otoolea</taxon>
    </lineage>
</organism>
<dbReference type="EMBL" id="JAQLGM010000016">
    <property type="protein sequence ID" value="MDB2000188.1"/>
    <property type="molecule type" value="Genomic_DNA"/>
</dbReference>
<comment type="subcellular location">
    <subcellularLocation>
        <location evidence="1">Membrane</location>
        <topology evidence="1">Multi-pass membrane protein</topology>
    </subcellularLocation>
</comment>
<dbReference type="EMBL" id="CACRUA010000077">
    <property type="protein sequence ID" value="VYU79035.1"/>
    <property type="molecule type" value="Genomic_DNA"/>
</dbReference>
<dbReference type="RefSeq" id="WP_156684934.1">
    <property type="nucleotide sequence ID" value="NZ_CACRUA010000077.1"/>
</dbReference>
<dbReference type="InterPro" id="IPR007016">
    <property type="entry name" value="O-antigen_ligase-rel_domated"/>
</dbReference>
<keyword evidence="2 5" id="KW-0812">Transmembrane</keyword>
<keyword evidence="4 5" id="KW-0472">Membrane</keyword>
<reference evidence="7" key="2">
    <citation type="submission" date="2023-01" db="EMBL/GenBank/DDBJ databases">
        <title>Human gut microbiome strain richness.</title>
        <authorList>
            <person name="Chen-Liaw A."/>
        </authorList>
    </citation>
    <scope>NUCLEOTIDE SEQUENCE</scope>
    <source>
        <strain evidence="7">B1_m1001713B170214d0_201011</strain>
    </source>
</reference>
<protein>
    <submittedName>
        <fullName evidence="7">O-antigen ligase family protein</fullName>
    </submittedName>
</protein>
<dbReference type="AlphaFoldDB" id="A0A6N3HQA7"/>
<feature type="transmembrane region" description="Helical" evidence="5">
    <location>
        <begin position="46"/>
        <end position="64"/>
    </location>
</feature>
<name>A0A6N3HQA7_CLOSY</name>
<dbReference type="GO" id="GO:0016020">
    <property type="term" value="C:membrane"/>
    <property type="evidence" value="ECO:0007669"/>
    <property type="project" value="UniProtKB-SubCell"/>
</dbReference>
<evidence type="ECO:0000313" key="7">
    <source>
        <dbReference type="EMBL" id="MDB2000188.1"/>
    </source>
</evidence>
<feature type="transmembrane region" description="Helical" evidence="5">
    <location>
        <begin position="12"/>
        <end position="30"/>
    </location>
</feature>
<accession>A0A6N3HQA7</accession>
<feature type="transmembrane region" description="Helical" evidence="5">
    <location>
        <begin position="107"/>
        <end position="125"/>
    </location>
</feature>
<evidence type="ECO:0000256" key="4">
    <source>
        <dbReference type="ARBA" id="ARBA00023136"/>
    </source>
</evidence>
<gene>
    <name evidence="8" type="ORF">CSLFYP84_04125</name>
    <name evidence="7" type="ORF">PM006_08255</name>
</gene>
<evidence type="ECO:0000256" key="1">
    <source>
        <dbReference type="ARBA" id="ARBA00004141"/>
    </source>
</evidence>
<sequence>MELKIRVGSISKIIIELLVLMHLCYFLMVFRGTRLFADSFVPKTRMVLFFFMIGISIIASVHYLKKSSMKFLAFEMLLLVISWINGYNSVLVKGYKWDDALALLRVYIYPIVAIAVIPLLTSGIWRFEKLLKFLAVATSIDTLARAVNSFAEHFTGVFPWPNLIYGEMGYRNGIYRINPSNLDILVIPIAFYLLSKAETKSAKRWCAVGIIINYLYALVIWQARSAIVYKTIVLIVLFYTQRKLDKKKVIWLIFGVIAAVIIFNFPFFNEFLDSFSTANGEYGGSTSYRLNAIAYYMSMYSKNMIWGTGLLNVDQRIATGGGALGDIGFLYSIIQLGVPIIAFYIVIFGRAIYVAIKNSYYDSGKSRLIMGITLICMLFGVNIDTFYGFALSVPFYLTIVEYTAWKGNNAAYLEIECNGTNR</sequence>
<evidence type="ECO:0000256" key="2">
    <source>
        <dbReference type="ARBA" id="ARBA00022692"/>
    </source>
</evidence>
<dbReference type="GO" id="GO:0016874">
    <property type="term" value="F:ligase activity"/>
    <property type="evidence" value="ECO:0007669"/>
    <property type="project" value="UniProtKB-KW"/>
</dbReference>
<evidence type="ECO:0000256" key="5">
    <source>
        <dbReference type="SAM" id="Phobius"/>
    </source>
</evidence>
<proteinExistence type="predicted"/>
<keyword evidence="7" id="KW-0436">Ligase</keyword>
<dbReference type="Pfam" id="PF04932">
    <property type="entry name" value="Wzy_C"/>
    <property type="match status" value="1"/>
</dbReference>
<feature type="transmembrane region" description="Helical" evidence="5">
    <location>
        <begin position="71"/>
        <end position="87"/>
    </location>
</feature>
<evidence type="ECO:0000259" key="6">
    <source>
        <dbReference type="Pfam" id="PF04932"/>
    </source>
</evidence>
<feature type="transmembrane region" description="Helical" evidence="5">
    <location>
        <begin position="177"/>
        <end position="194"/>
    </location>
</feature>
<dbReference type="PANTHER" id="PTHR37422:SF13">
    <property type="entry name" value="LIPOPOLYSACCHARIDE BIOSYNTHESIS PROTEIN PA4999-RELATED"/>
    <property type="match status" value="1"/>
</dbReference>
<dbReference type="InterPro" id="IPR051533">
    <property type="entry name" value="WaaL-like"/>
</dbReference>
<feature type="transmembrane region" description="Helical" evidence="5">
    <location>
        <begin position="329"/>
        <end position="356"/>
    </location>
</feature>
<dbReference type="Proteomes" id="UP001300871">
    <property type="component" value="Unassembled WGS sequence"/>
</dbReference>
<feature type="transmembrane region" description="Helical" evidence="5">
    <location>
        <begin position="214"/>
        <end position="237"/>
    </location>
</feature>
<evidence type="ECO:0000313" key="8">
    <source>
        <dbReference type="EMBL" id="VYU79035.1"/>
    </source>
</evidence>
<feature type="transmembrane region" description="Helical" evidence="5">
    <location>
        <begin position="368"/>
        <end position="390"/>
    </location>
</feature>
<evidence type="ECO:0000256" key="3">
    <source>
        <dbReference type="ARBA" id="ARBA00022989"/>
    </source>
</evidence>
<feature type="transmembrane region" description="Helical" evidence="5">
    <location>
        <begin position="249"/>
        <end position="268"/>
    </location>
</feature>